<evidence type="ECO:0000256" key="1">
    <source>
        <dbReference type="ARBA" id="ARBA00022475"/>
    </source>
</evidence>
<keyword evidence="4 5" id="KW-0472">Membrane</keyword>
<name>A0A853G9P7_9GAMM</name>
<evidence type="ECO:0000256" key="5">
    <source>
        <dbReference type="HAMAP-Rule" id="MF_00189"/>
    </source>
</evidence>
<dbReference type="AlphaFoldDB" id="A0A853G9P7"/>
<keyword evidence="1 5" id="KW-1003">Cell membrane</keyword>
<dbReference type="PANTHER" id="PTHR36917:SF1">
    <property type="entry name" value="INNER MEMBRANE-SPANNING PROTEIN YCIB"/>
    <property type="match status" value="1"/>
</dbReference>
<feature type="transmembrane region" description="Helical" evidence="5">
    <location>
        <begin position="190"/>
        <end position="208"/>
    </location>
</feature>
<evidence type="ECO:0000256" key="4">
    <source>
        <dbReference type="ARBA" id="ARBA00023136"/>
    </source>
</evidence>
<feature type="transmembrane region" description="Helical" evidence="5">
    <location>
        <begin position="116"/>
        <end position="139"/>
    </location>
</feature>
<comment type="caution">
    <text evidence="6">The sequence shown here is derived from an EMBL/GenBank/DDBJ whole genome shotgun (WGS) entry which is preliminary data.</text>
</comment>
<feature type="transmembrane region" description="Helical" evidence="5">
    <location>
        <begin position="75"/>
        <end position="96"/>
    </location>
</feature>
<comment type="subcellular location">
    <subcellularLocation>
        <location evidence="5">Cell inner membrane</location>
        <topology evidence="5">Multi-pass membrane protein</topology>
    </subcellularLocation>
</comment>
<accession>A0A853G9P7</accession>
<comment type="similarity">
    <text evidence="5">Belongs to the YciB family.</text>
</comment>
<dbReference type="GO" id="GO:0005886">
    <property type="term" value="C:plasma membrane"/>
    <property type="evidence" value="ECO:0007669"/>
    <property type="project" value="UniProtKB-SubCell"/>
</dbReference>
<dbReference type="Proteomes" id="UP000525329">
    <property type="component" value="Unassembled WGS sequence"/>
</dbReference>
<feature type="transmembrane region" description="Helical" evidence="5">
    <location>
        <begin position="48"/>
        <end position="69"/>
    </location>
</feature>
<evidence type="ECO:0000256" key="3">
    <source>
        <dbReference type="ARBA" id="ARBA00022989"/>
    </source>
</evidence>
<gene>
    <name evidence="5" type="primary">yciB</name>
    <name evidence="6" type="ORF">H0A74_04555</name>
</gene>
<evidence type="ECO:0000313" key="7">
    <source>
        <dbReference type="Proteomes" id="UP000525329"/>
    </source>
</evidence>
<evidence type="ECO:0000256" key="2">
    <source>
        <dbReference type="ARBA" id="ARBA00022692"/>
    </source>
</evidence>
<proteinExistence type="inferred from homology"/>
<keyword evidence="5" id="KW-0997">Cell inner membrane</keyword>
<dbReference type="EMBL" id="JACCHU010000002">
    <property type="protein sequence ID" value="NYT52817.1"/>
    <property type="molecule type" value="Genomic_DNA"/>
</dbReference>
<evidence type="ECO:0000313" key="6">
    <source>
        <dbReference type="EMBL" id="NYT52817.1"/>
    </source>
</evidence>
<dbReference type="InterPro" id="IPR006008">
    <property type="entry name" value="YciB"/>
</dbReference>
<dbReference type="PANTHER" id="PTHR36917">
    <property type="entry name" value="INTRACELLULAR SEPTATION PROTEIN A-RELATED"/>
    <property type="match status" value="1"/>
</dbReference>
<protein>
    <recommendedName>
        <fullName evidence="5">Inner membrane-spanning protein YciB</fullName>
    </recommendedName>
</protein>
<reference evidence="6 7" key="1">
    <citation type="submission" date="2020-05" db="EMBL/GenBank/DDBJ databases">
        <title>Horizontal transmission and recombination maintain forever young bacterial symbiont genomes.</title>
        <authorList>
            <person name="Russell S.L."/>
            <person name="Pepper-Tunick E."/>
            <person name="Svedberg J."/>
            <person name="Byrne A."/>
            <person name="Ruelas Castillo J."/>
            <person name="Vollmers C."/>
            <person name="Beinart R.A."/>
            <person name="Corbett-Detig R."/>
        </authorList>
    </citation>
    <scope>NUCLEOTIDE SEQUENCE [LARGE SCALE GENOMIC DNA]</scope>
    <source>
        <strain evidence="6">Monterey_2004</strain>
    </source>
</reference>
<sequence>MNKFLLEFFPIILFFVVYKVMGLYMAIYAMIGATFLQMMIVRYQMGRFENTHLITFGLLGLLGGVTLVLRDPAFLMWKVSVLYVVFAFMLVLSMWIGKKTLLQRMLGKELDLPTNVWCQLSWLWGFGFMGIAIVNAYYVNIALSAREALFTATELDPKIELTMLNCTNIAMSKLCIIAQEAEESWVNFKLFGTMGLTVILIIIMIIFIKKYIKEDKK</sequence>
<comment type="function">
    <text evidence="5">Plays a role in cell envelope biogenesis, maintenance of cell envelope integrity and membrane homeostasis.</text>
</comment>
<dbReference type="HAMAP" id="MF_00189">
    <property type="entry name" value="YciB"/>
    <property type="match status" value="1"/>
</dbReference>
<keyword evidence="3 5" id="KW-1133">Transmembrane helix</keyword>
<feature type="transmembrane region" description="Helical" evidence="5">
    <location>
        <begin position="12"/>
        <end position="36"/>
    </location>
</feature>
<keyword evidence="2 5" id="KW-0812">Transmembrane</keyword>
<organism evidence="6 7">
    <name type="scientific">Candidatus Vesicomyosocius endoextente</name>
    <dbReference type="NCBI Taxonomy" id="2738853"/>
    <lineage>
        <taxon>Bacteria</taxon>
        <taxon>Pseudomonadati</taxon>
        <taxon>Pseudomonadota</taxon>
        <taxon>Gammaproteobacteria</taxon>
        <taxon>Candidatus Pseudothioglobaceae</taxon>
        <taxon>Candidatus Vesicomyidisocius</taxon>
    </lineage>
</organism>
<dbReference type="Pfam" id="PF04279">
    <property type="entry name" value="IspA"/>
    <property type="match status" value="2"/>
</dbReference>